<dbReference type="RefSeq" id="WP_336348599.1">
    <property type="nucleotide sequence ID" value="NZ_JAZAQL010000001.1"/>
</dbReference>
<evidence type="ECO:0000313" key="3">
    <source>
        <dbReference type="EMBL" id="MFC6951572.1"/>
    </source>
</evidence>
<feature type="domain" description="DUF7347" evidence="2">
    <location>
        <begin position="36"/>
        <end position="108"/>
    </location>
</feature>
<dbReference type="EMBL" id="JBHSXN010000001">
    <property type="protein sequence ID" value="MFC6951572.1"/>
    <property type="molecule type" value="Genomic_DNA"/>
</dbReference>
<evidence type="ECO:0000313" key="4">
    <source>
        <dbReference type="Proteomes" id="UP001596395"/>
    </source>
</evidence>
<dbReference type="InterPro" id="IPR036388">
    <property type="entry name" value="WH-like_DNA-bd_sf"/>
</dbReference>
<dbReference type="Proteomes" id="UP001596395">
    <property type="component" value="Unassembled WGS sequence"/>
</dbReference>
<sequence>MSRNDDCDVGSSVDDAADDASTASAEAPARNDDDPVDPLAVLGNEVRVRALRALADADRPLAFSELRRRSDVRDTGRFNYHLDRLTDYFVERTDDGYALAPEGARVVDLANAARVDVETPAAVDVGAGDDACPVCGDDDCDRLYHVHLGPTGR</sequence>
<evidence type="ECO:0000256" key="1">
    <source>
        <dbReference type="SAM" id="MobiDB-lite"/>
    </source>
</evidence>
<dbReference type="AlphaFoldDB" id="A0ABD5VEH9"/>
<dbReference type="InterPro" id="IPR055771">
    <property type="entry name" value="DUF7347"/>
</dbReference>
<organism evidence="3 4">
    <name type="scientific">Halorubellus litoreus</name>
    <dbReference type="NCBI Taxonomy" id="755308"/>
    <lineage>
        <taxon>Archaea</taxon>
        <taxon>Methanobacteriati</taxon>
        <taxon>Methanobacteriota</taxon>
        <taxon>Stenosarchaea group</taxon>
        <taxon>Halobacteria</taxon>
        <taxon>Halobacteriales</taxon>
        <taxon>Halorubellaceae</taxon>
        <taxon>Halorubellus</taxon>
    </lineage>
</organism>
<comment type="caution">
    <text evidence="3">The sequence shown here is derived from an EMBL/GenBank/DDBJ whole genome shotgun (WGS) entry which is preliminary data.</text>
</comment>
<dbReference type="Gene3D" id="1.10.10.10">
    <property type="entry name" value="Winged helix-like DNA-binding domain superfamily/Winged helix DNA-binding domain"/>
    <property type="match status" value="1"/>
</dbReference>
<dbReference type="SUPFAM" id="SSF46785">
    <property type="entry name" value="Winged helix' DNA-binding domain"/>
    <property type="match status" value="1"/>
</dbReference>
<feature type="compositionally biased region" description="Low complexity" evidence="1">
    <location>
        <begin position="9"/>
        <end position="28"/>
    </location>
</feature>
<proteinExistence type="predicted"/>
<protein>
    <submittedName>
        <fullName evidence="3">ArsR family transcriptional regulator</fullName>
    </submittedName>
</protein>
<dbReference type="Pfam" id="PF24038">
    <property type="entry name" value="DUF7347"/>
    <property type="match status" value="1"/>
</dbReference>
<accession>A0ABD5VEH9</accession>
<keyword evidence="4" id="KW-1185">Reference proteome</keyword>
<reference evidence="3 4" key="1">
    <citation type="journal article" date="2019" name="Int. J. Syst. Evol. Microbiol.">
        <title>The Global Catalogue of Microorganisms (GCM) 10K type strain sequencing project: providing services to taxonomists for standard genome sequencing and annotation.</title>
        <authorList>
            <consortium name="The Broad Institute Genomics Platform"/>
            <consortium name="The Broad Institute Genome Sequencing Center for Infectious Disease"/>
            <person name="Wu L."/>
            <person name="Ma J."/>
        </authorList>
    </citation>
    <scope>NUCLEOTIDE SEQUENCE [LARGE SCALE GENOMIC DNA]</scope>
    <source>
        <strain evidence="3 4">GX26</strain>
    </source>
</reference>
<gene>
    <name evidence="3" type="ORF">ACFQGB_01730</name>
</gene>
<feature type="region of interest" description="Disordered" evidence="1">
    <location>
        <begin position="1"/>
        <end position="38"/>
    </location>
</feature>
<name>A0ABD5VEH9_9EURY</name>
<evidence type="ECO:0000259" key="2">
    <source>
        <dbReference type="Pfam" id="PF24038"/>
    </source>
</evidence>
<dbReference type="InterPro" id="IPR036390">
    <property type="entry name" value="WH_DNA-bd_sf"/>
</dbReference>